<accession>A0ABX2TLX4</accession>
<name>A0ABX2TLX4_9PROT</name>
<evidence type="ECO:0000313" key="2">
    <source>
        <dbReference type="Proteomes" id="UP000584642"/>
    </source>
</evidence>
<organism evidence="1 2">
    <name type="scientific">Azospirillum oleiclasticum</name>
    <dbReference type="NCBI Taxonomy" id="2735135"/>
    <lineage>
        <taxon>Bacteria</taxon>
        <taxon>Pseudomonadati</taxon>
        <taxon>Pseudomonadota</taxon>
        <taxon>Alphaproteobacteria</taxon>
        <taxon>Rhodospirillales</taxon>
        <taxon>Azospirillaceae</taxon>
        <taxon>Azospirillum</taxon>
    </lineage>
</organism>
<dbReference type="RefSeq" id="WP_180286963.1">
    <property type="nucleotide sequence ID" value="NZ_JABFDB010000073.1"/>
</dbReference>
<dbReference type="InterPro" id="IPR046163">
    <property type="entry name" value="DUF6165"/>
</dbReference>
<dbReference type="Pfam" id="PF19662">
    <property type="entry name" value="DUF6165"/>
    <property type="match status" value="1"/>
</dbReference>
<protein>
    <submittedName>
        <fullName evidence="1">Uncharacterized protein</fullName>
    </submittedName>
</protein>
<comment type="caution">
    <text evidence="1">The sequence shown here is derived from an EMBL/GenBank/DDBJ whole genome shotgun (WGS) entry which is preliminary data.</text>
</comment>
<dbReference type="Proteomes" id="UP000584642">
    <property type="component" value="Unassembled WGS sequence"/>
</dbReference>
<reference evidence="1 2" key="1">
    <citation type="submission" date="2020-05" db="EMBL/GenBank/DDBJ databases">
        <title>Azospirillum oleiclasticum sp. nov, a nitrogen-fixing and heavy crude oil-emulsifying bacterium isolated from the crude oil of Yumen Oilfield.</title>
        <authorList>
            <person name="Wu D."/>
            <person name="Cai M."/>
            <person name="Zhang X."/>
        </authorList>
    </citation>
    <scope>NUCLEOTIDE SEQUENCE [LARGE SCALE GENOMIC DNA]</scope>
    <source>
        <strain evidence="1 2">ROY-1-1-2</strain>
    </source>
</reference>
<proteinExistence type="predicted"/>
<evidence type="ECO:0000313" key="1">
    <source>
        <dbReference type="EMBL" id="NYZ25194.1"/>
    </source>
</evidence>
<gene>
    <name evidence="1" type="ORF">HND93_36325</name>
</gene>
<dbReference type="EMBL" id="JABFDB010000073">
    <property type="protein sequence ID" value="NYZ25194.1"/>
    <property type="molecule type" value="Genomic_DNA"/>
</dbReference>
<sequence length="128" mass="14672">MPILAPVSWGELLDKITILEIKDRRIADAAKRANVRRELDALNAEVARHGALPEGSAAMMDELRAVNEALWDIEDEIRDCERRQDFGQRFVELARGVYHANDRRAAVKRRLNDLLGSELVEEKSYQPY</sequence>
<keyword evidence="2" id="KW-1185">Reference proteome</keyword>